<keyword evidence="1" id="KW-1185">Reference proteome</keyword>
<organism evidence="1 2">
    <name type="scientific">Panagrellus redivivus</name>
    <name type="common">Microworm</name>
    <dbReference type="NCBI Taxonomy" id="6233"/>
    <lineage>
        <taxon>Eukaryota</taxon>
        <taxon>Metazoa</taxon>
        <taxon>Ecdysozoa</taxon>
        <taxon>Nematoda</taxon>
        <taxon>Chromadorea</taxon>
        <taxon>Rhabditida</taxon>
        <taxon>Tylenchina</taxon>
        <taxon>Panagrolaimomorpha</taxon>
        <taxon>Panagrolaimoidea</taxon>
        <taxon>Panagrolaimidae</taxon>
        <taxon>Panagrellus</taxon>
    </lineage>
</organism>
<accession>A0A7E4V7W1</accession>
<sequence length="93" mass="10927">MFDCLKFRRRSLSPTTNAIQRFTYDWLIRFMELTPDNANPKLAMVSPLFNQCATKHATYYVCPYLENLIYDEDMTDLMIDSGPCDIEAKPIEY</sequence>
<dbReference type="WBParaSite" id="Pan_g17628.t1">
    <property type="protein sequence ID" value="Pan_g17628.t1"/>
    <property type="gene ID" value="Pan_g17628"/>
</dbReference>
<reference evidence="2" key="2">
    <citation type="submission" date="2020-10" db="UniProtKB">
        <authorList>
            <consortium name="WormBaseParasite"/>
        </authorList>
    </citation>
    <scope>IDENTIFICATION</scope>
</reference>
<reference evidence="1" key="1">
    <citation type="journal article" date="2013" name="Genetics">
        <title>The draft genome and transcriptome of Panagrellus redivivus are shaped by the harsh demands of a free-living lifestyle.</title>
        <authorList>
            <person name="Srinivasan J."/>
            <person name="Dillman A.R."/>
            <person name="Macchietto M.G."/>
            <person name="Heikkinen L."/>
            <person name="Lakso M."/>
            <person name="Fracchia K.M."/>
            <person name="Antoshechkin I."/>
            <person name="Mortazavi A."/>
            <person name="Wong G."/>
            <person name="Sternberg P.W."/>
        </authorList>
    </citation>
    <scope>NUCLEOTIDE SEQUENCE [LARGE SCALE GENOMIC DNA]</scope>
    <source>
        <strain evidence="1">MT8872</strain>
    </source>
</reference>
<dbReference type="Proteomes" id="UP000492821">
    <property type="component" value="Unassembled WGS sequence"/>
</dbReference>
<protein>
    <submittedName>
        <fullName evidence="2">Uncharacterized protein</fullName>
    </submittedName>
</protein>
<evidence type="ECO:0000313" key="1">
    <source>
        <dbReference type="Proteomes" id="UP000492821"/>
    </source>
</evidence>
<name>A0A7E4V7W1_PANRE</name>
<proteinExistence type="predicted"/>
<evidence type="ECO:0000313" key="2">
    <source>
        <dbReference type="WBParaSite" id="Pan_g17628.t1"/>
    </source>
</evidence>
<dbReference type="AlphaFoldDB" id="A0A7E4V7W1"/>